<protein>
    <submittedName>
        <fullName evidence="2">Uncharacterized protein</fullName>
    </submittedName>
</protein>
<name>A0A226CXX6_FOLCA</name>
<feature type="compositionally biased region" description="Polar residues" evidence="1">
    <location>
        <begin position="9"/>
        <end position="24"/>
    </location>
</feature>
<proteinExistence type="predicted"/>
<keyword evidence="3" id="KW-1185">Reference proteome</keyword>
<dbReference type="Pfam" id="PF03995">
    <property type="entry name" value="Inhibitor_I36"/>
    <property type="match status" value="1"/>
</dbReference>
<dbReference type="Gene3D" id="2.60.20.10">
    <property type="entry name" value="Crystallins"/>
    <property type="match status" value="1"/>
</dbReference>
<dbReference type="OrthoDB" id="6381640at2759"/>
<dbReference type="AlphaFoldDB" id="A0A226CXX6"/>
<reference evidence="2 3" key="1">
    <citation type="submission" date="2015-12" db="EMBL/GenBank/DDBJ databases">
        <title>The genome of Folsomia candida.</title>
        <authorList>
            <person name="Faddeeva A."/>
            <person name="Derks M.F."/>
            <person name="Anvar Y."/>
            <person name="Smit S."/>
            <person name="Van Straalen N."/>
            <person name="Roelofs D."/>
        </authorList>
    </citation>
    <scope>NUCLEOTIDE SEQUENCE [LARGE SCALE GENOMIC DNA]</scope>
    <source>
        <strain evidence="2 3">VU population</strain>
        <tissue evidence="2">Whole body</tissue>
    </source>
</reference>
<dbReference type="Proteomes" id="UP000198287">
    <property type="component" value="Unassembled WGS sequence"/>
</dbReference>
<comment type="caution">
    <text evidence="2">The sequence shown here is derived from an EMBL/GenBank/DDBJ whole genome shotgun (WGS) entry which is preliminary data.</text>
</comment>
<dbReference type="EMBL" id="LNIX01000052">
    <property type="protein sequence ID" value="OXA37839.1"/>
    <property type="molecule type" value="Genomic_DNA"/>
</dbReference>
<evidence type="ECO:0000256" key="1">
    <source>
        <dbReference type="SAM" id="MobiDB-lite"/>
    </source>
</evidence>
<dbReference type="InterPro" id="IPR011024">
    <property type="entry name" value="G_crystallin-like"/>
</dbReference>
<feature type="region of interest" description="Disordered" evidence="1">
    <location>
        <begin position="1"/>
        <end position="26"/>
    </location>
</feature>
<accession>A0A226CXX6</accession>
<dbReference type="SUPFAM" id="SSF49695">
    <property type="entry name" value="gamma-Crystallin-like"/>
    <property type="match status" value="1"/>
</dbReference>
<evidence type="ECO:0000313" key="3">
    <source>
        <dbReference type="Proteomes" id="UP000198287"/>
    </source>
</evidence>
<gene>
    <name evidence="2" type="ORF">Fcan01_27402</name>
</gene>
<sequence>MGDPLCTPGNHSSSINSTSDQEQNLIPPRNGQEVYFRVMGFWRITQYNALFDRAIFYLAGTGNECQHLWSELDYRWTATRLGDPLQIKKEIQLFSDPNFNGTPYKVNASMPSIIPHVRVGSLFFSGNHSWRLFSEPNYKGETTCFSPQVQGRDWGITYKYTNNLIVGSVKEGC</sequence>
<organism evidence="2 3">
    <name type="scientific">Folsomia candida</name>
    <name type="common">Springtail</name>
    <dbReference type="NCBI Taxonomy" id="158441"/>
    <lineage>
        <taxon>Eukaryota</taxon>
        <taxon>Metazoa</taxon>
        <taxon>Ecdysozoa</taxon>
        <taxon>Arthropoda</taxon>
        <taxon>Hexapoda</taxon>
        <taxon>Collembola</taxon>
        <taxon>Entomobryomorpha</taxon>
        <taxon>Isotomoidea</taxon>
        <taxon>Isotomidae</taxon>
        <taxon>Proisotominae</taxon>
        <taxon>Folsomia</taxon>
    </lineage>
</organism>
<evidence type="ECO:0000313" key="2">
    <source>
        <dbReference type="EMBL" id="OXA37839.1"/>
    </source>
</evidence>